<evidence type="ECO:0000313" key="5">
    <source>
        <dbReference type="Proteomes" id="UP001642540"/>
    </source>
</evidence>
<dbReference type="EMBL" id="CAXLJM020000036">
    <property type="protein sequence ID" value="CAL8104790.1"/>
    <property type="molecule type" value="Genomic_DNA"/>
</dbReference>
<comment type="similarity">
    <text evidence="2">Belongs to the Nudix hydrolase family.</text>
</comment>
<dbReference type="PROSITE" id="PS00893">
    <property type="entry name" value="NUDIX_BOX"/>
    <property type="match status" value="1"/>
</dbReference>
<evidence type="ECO:0000313" key="4">
    <source>
        <dbReference type="EMBL" id="CAL8104790.1"/>
    </source>
</evidence>
<keyword evidence="5" id="KW-1185">Reference proteome</keyword>
<protein>
    <recommendedName>
        <fullName evidence="3">Nudix hydrolase domain-containing protein</fullName>
    </recommendedName>
</protein>
<proteinExistence type="inferred from homology"/>
<dbReference type="PANTHER" id="PTHR11839">
    <property type="entry name" value="UDP/ADP-SUGAR PYROPHOSPHATASE"/>
    <property type="match status" value="1"/>
</dbReference>
<dbReference type="SUPFAM" id="SSF55811">
    <property type="entry name" value="Nudix"/>
    <property type="match status" value="1"/>
</dbReference>
<evidence type="ECO:0000256" key="2">
    <source>
        <dbReference type="RuleBase" id="RU003476"/>
    </source>
</evidence>
<dbReference type="PRINTS" id="PR00502">
    <property type="entry name" value="NUDIXFAMILY"/>
</dbReference>
<dbReference type="InterPro" id="IPR020476">
    <property type="entry name" value="Nudix_hydrolase"/>
</dbReference>
<sequence>MNNRNMPHYTNGYHRPCTFLTDEVLHEGNWLRFSEIKYLDPTGKERLWEAVTRQTRTRGSDTDQVASIAIYRRLLHYDVMVLVRQYRPALNAYTVEFPAGLLESGETSKEAAVRELREETGWHGEVTHMSSQLAVDPGCSSAIIRYATVKINGDAPENLNPRPVPSDGEFVDILMIPISEIHDHLNKLTKEGNIVDSRVEAFAIGLQMGLKVAKDAAKDAISTLQASLPLDGSSVRTGSFSFGKK</sequence>
<feature type="domain" description="Nudix hydrolase" evidence="3">
    <location>
        <begin position="61"/>
        <end position="202"/>
    </location>
</feature>
<evidence type="ECO:0000259" key="3">
    <source>
        <dbReference type="PROSITE" id="PS51462"/>
    </source>
</evidence>
<dbReference type="InterPro" id="IPR020084">
    <property type="entry name" value="NUDIX_hydrolase_CS"/>
</dbReference>
<gene>
    <name evidence="4" type="ORF">ODALV1_LOCUS11858</name>
</gene>
<accession>A0ABP1QKZ6</accession>
<keyword evidence="1 2" id="KW-0378">Hydrolase</keyword>
<dbReference type="InterPro" id="IPR015797">
    <property type="entry name" value="NUDIX_hydrolase-like_dom_sf"/>
</dbReference>
<name>A0ABP1QKZ6_9HEXA</name>
<dbReference type="Gene3D" id="3.90.79.10">
    <property type="entry name" value="Nucleoside Triphosphate Pyrophosphohydrolase"/>
    <property type="match status" value="1"/>
</dbReference>
<reference evidence="4 5" key="1">
    <citation type="submission" date="2024-08" db="EMBL/GenBank/DDBJ databases">
        <authorList>
            <person name="Cucini C."/>
            <person name="Frati F."/>
        </authorList>
    </citation>
    <scope>NUCLEOTIDE SEQUENCE [LARGE SCALE GENOMIC DNA]</scope>
</reference>
<dbReference type="Proteomes" id="UP001642540">
    <property type="component" value="Unassembled WGS sequence"/>
</dbReference>
<evidence type="ECO:0000256" key="1">
    <source>
        <dbReference type="ARBA" id="ARBA00022801"/>
    </source>
</evidence>
<dbReference type="PANTHER" id="PTHR11839:SF1">
    <property type="entry name" value="ADP-SUGAR PYROPHOSPHATASE"/>
    <property type="match status" value="1"/>
</dbReference>
<dbReference type="Pfam" id="PF00293">
    <property type="entry name" value="NUDIX"/>
    <property type="match status" value="1"/>
</dbReference>
<dbReference type="InterPro" id="IPR000086">
    <property type="entry name" value="NUDIX_hydrolase_dom"/>
</dbReference>
<comment type="caution">
    <text evidence="4">The sequence shown here is derived from an EMBL/GenBank/DDBJ whole genome shotgun (WGS) entry which is preliminary data.</text>
</comment>
<dbReference type="PROSITE" id="PS51462">
    <property type="entry name" value="NUDIX"/>
    <property type="match status" value="1"/>
</dbReference>
<organism evidence="4 5">
    <name type="scientific">Orchesella dallaii</name>
    <dbReference type="NCBI Taxonomy" id="48710"/>
    <lineage>
        <taxon>Eukaryota</taxon>
        <taxon>Metazoa</taxon>
        <taxon>Ecdysozoa</taxon>
        <taxon>Arthropoda</taxon>
        <taxon>Hexapoda</taxon>
        <taxon>Collembola</taxon>
        <taxon>Entomobryomorpha</taxon>
        <taxon>Entomobryoidea</taxon>
        <taxon>Orchesellidae</taxon>
        <taxon>Orchesellinae</taxon>
        <taxon>Orchesella</taxon>
    </lineage>
</organism>
<dbReference type="CDD" id="cd18888">
    <property type="entry name" value="NUDIX_ADPRase_Nudt5"/>
    <property type="match status" value="1"/>
</dbReference>